<keyword evidence="2" id="KW-1185">Reference proteome</keyword>
<evidence type="ECO:0000313" key="1">
    <source>
        <dbReference type="EMBL" id="RAH63839.1"/>
    </source>
</evidence>
<dbReference type="EMBL" id="KZ825030">
    <property type="protein sequence ID" value="RAH63839.1"/>
    <property type="molecule type" value="Genomic_DNA"/>
</dbReference>
<proteinExistence type="predicted"/>
<gene>
    <name evidence="1" type="ORF">BO66DRAFT_396664</name>
</gene>
<sequence length="75" mass="8896">MSSSLFFFIFFFFWFSFSLSALGRAEETRRQETRHEEDEMNHWNLQLLPVVNVGCKWSLSVNQAQMDKWRADTGG</sequence>
<reference evidence="1" key="1">
    <citation type="submission" date="2018-02" db="EMBL/GenBank/DDBJ databases">
        <title>The genomes of Aspergillus section Nigri reveals drivers in fungal speciation.</title>
        <authorList>
            <consortium name="DOE Joint Genome Institute"/>
            <person name="Vesth T.C."/>
            <person name="Nybo J."/>
            <person name="Theobald S."/>
            <person name="Brandl J."/>
            <person name="Frisvad J.C."/>
            <person name="Nielsen K.F."/>
            <person name="Lyhne E.K."/>
            <person name="Kogle M.E."/>
            <person name="Kuo A."/>
            <person name="Riley R."/>
            <person name="Clum A."/>
            <person name="Nolan M."/>
            <person name="Lipzen A."/>
            <person name="Salamov A."/>
            <person name="Henrissat B."/>
            <person name="Wiebenga A."/>
            <person name="De vries R.P."/>
            <person name="Grigoriev I.V."/>
            <person name="Mortensen U.H."/>
            <person name="Andersen M.R."/>
            <person name="Baker S.E."/>
        </authorList>
    </citation>
    <scope>NUCLEOTIDE SEQUENCE</scope>
    <source>
        <strain evidence="1">CBS 121060</strain>
    </source>
</reference>
<accession>A0ACD1GRL1</accession>
<name>A0ACD1GRL1_9EURO</name>
<organism evidence="1 2">
    <name type="scientific">Aspergillus aculeatinus CBS 121060</name>
    <dbReference type="NCBI Taxonomy" id="1448322"/>
    <lineage>
        <taxon>Eukaryota</taxon>
        <taxon>Fungi</taxon>
        <taxon>Dikarya</taxon>
        <taxon>Ascomycota</taxon>
        <taxon>Pezizomycotina</taxon>
        <taxon>Eurotiomycetes</taxon>
        <taxon>Eurotiomycetidae</taxon>
        <taxon>Eurotiales</taxon>
        <taxon>Aspergillaceae</taxon>
        <taxon>Aspergillus</taxon>
        <taxon>Aspergillus subgen. Circumdati</taxon>
    </lineage>
</organism>
<protein>
    <submittedName>
        <fullName evidence="1">Uncharacterized protein</fullName>
    </submittedName>
</protein>
<evidence type="ECO:0000313" key="2">
    <source>
        <dbReference type="Proteomes" id="UP000249661"/>
    </source>
</evidence>
<dbReference type="Proteomes" id="UP000249661">
    <property type="component" value="Unassembled WGS sequence"/>
</dbReference>